<protein>
    <recommendedName>
        <fullName evidence="16">Morc S5 domain-containing protein</fullName>
    </recommendedName>
</protein>
<keyword evidence="12" id="KW-0234">DNA repair</keyword>
<dbReference type="Pfam" id="PF17942">
    <property type="entry name" value="Morc6_S5"/>
    <property type="match status" value="1"/>
</dbReference>
<dbReference type="GO" id="GO:0005524">
    <property type="term" value="F:ATP binding"/>
    <property type="evidence" value="ECO:0007669"/>
    <property type="project" value="UniProtKB-KW"/>
</dbReference>
<reference evidence="17 18" key="1">
    <citation type="submission" date="2024-02" db="EMBL/GenBank/DDBJ databases">
        <authorList>
            <person name="Vignale AGUSTIN F."/>
            <person name="Sosa J E."/>
            <person name="Modenutti C."/>
        </authorList>
    </citation>
    <scope>NUCLEOTIDE SEQUENCE [LARGE SCALE GENOMIC DNA]</scope>
</reference>
<dbReference type="GO" id="GO:0005634">
    <property type="term" value="C:nucleus"/>
    <property type="evidence" value="ECO:0007669"/>
    <property type="project" value="UniProtKB-SubCell"/>
</dbReference>
<dbReference type="PANTHER" id="PTHR23336">
    <property type="entry name" value="ZINC FINGER CW-TYPE COILED-COIL DOMAIN PROTEIN 3"/>
    <property type="match status" value="1"/>
</dbReference>
<dbReference type="EMBL" id="CAUOFW020003725">
    <property type="protein sequence ID" value="CAK9161778.1"/>
    <property type="molecule type" value="Genomic_DNA"/>
</dbReference>
<dbReference type="FunFam" id="3.30.565.10:FF:000075">
    <property type="entry name" value="MORC family CW-type zinc finger protein 4"/>
    <property type="match status" value="1"/>
</dbReference>
<dbReference type="GO" id="GO:0004519">
    <property type="term" value="F:endonuclease activity"/>
    <property type="evidence" value="ECO:0007669"/>
    <property type="project" value="UniProtKB-KW"/>
</dbReference>
<feature type="coiled-coil region" evidence="14">
    <location>
        <begin position="627"/>
        <end position="675"/>
    </location>
</feature>
<dbReference type="Proteomes" id="UP001642360">
    <property type="component" value="Unassembled WGS sequence"/>
</dbReference>
<comment type="similarity">
    <text evidence="2">Belongs to the MORC ATPase protein family.</text>
</comment>
<evidence type="ECO:0000256" key="5">
    <source>
        <dbReference type="ARBA" id="ARBA00022759"/>
    </source>
</evidence>
<dbReference type="InterPro" id="IPR036890">
    <property type="entry name" value="HATPase_C_sf"/>
</dbReference>
<keyword evidence="7" id="KW-0378">Hydrolase</keyword>
<feature type="compositionally biased region" description="Polar residues" evidence="15">
    <location>
        <begin position="553"/>
        <end position="567"/>
    </location>
</feature>
<dbReference type="SUPFAM" id="SSF55874">
    <property type="entry name" value="ATPase domain of HSP90 chaperone/DNA topoisomerase II/histidine kinase"/>
    <property type="match status" value="1"/>
</dbReference>
<keyword evidence="11" id="KW-0943">RNA-mediated gene silencing</keyword>
<dbReference type="PANTHER" id="PTHR23336:SF44">
    <property type="entry name" value="PROTEIN MICRORCHIDIA 6"/>
    <property type="match status" value="1"/>
</dbReference>
<sequence>MTQNTVPKLQYEVLISLSLYKSIPEAFTCTSTNTHTDIPPNLPVYLLASSTWVILATPIDWPMICFCDPTTQWHFIVSLFWASIWRSTVEPLCFTIWKNGKNYLCVHPMYLHSNATSHKWAFGAIAELLDNAVDEIQNGATYVQIEKIINPRDGSLALLLQDDGGGMDPEAIRQCMSFGFSEKKMKSAIGQYGNGFKTSSMRLGADVIVFTRHLEKRKVTQSIGLLSYTFLRKTSHDRVVVPLVDYELDASTRKLGHIYPHGKQFFSANLSVLLQWSPYSTEEMLLKQFDDIGTHGTKIVIYNLWLNGDGDMELDFDIDTEDIRINADAKLLQTGHHPRLVCDQHIANLYRYSLRAYASILYLRLPQSFRIILRGRVVEHHNIADDLKFPEFILYRPQLGGNMEAAVVTTIGFLRDAPHVNIHGLNIYHRNRLIMPFWRVVKDTTNSNARGVVGVLEANFIEPTHNKQDFEKTSLFQKLEARLKEMTMEYWHFHCGLIGYQQMKKSSPATEPLSSRPRSHVEQPVLLNQTSSLVDRPRPVSSTVDSVEDDENTVPNLSCRSLEQTIYDNHIRPRQGLRTKRKKRKATLEPEHGKSCPGSGSYGTDTMHNAVEQPSGCHETMVRDEETMSLMQENEKLKSKLLELQRREENLNLKVQQLRRELGDVQGEYARLLAESEGMGI</sequence>
<keyword evidence="8" id="KW-0067">ATP-binding</keyword>
<feature type="domain" description="Morc S5" evidence="16">
    <location>
        <begin position="352"/>
        <end position="491"/>
    </location>
</feature>
<gene>
    <name evidence="17" type="ORF">ILEXP_LOCUS30593</name>
</gene>
<feature type="compositionally biased region" description="Basic residues" evidence="15">
    <location>
        <begin position="572"/>
        <end position="585"/>
    </location>
</feature>
<evidence type="ECO:0000256" key="9">
    <source>
        <dbReference type="ARBA" id="ARBA00022853"/>
    </source>
</evidence>
<keyword evidence="3" id="KW-0540">Nuclease</keyword>
<evidence type="ECO:0000256" key="10">
    <source>
        <dbReference type="ARBA" id="ARBA00023054"/>
    </source>
</evidence>
<dbReference type="InterPro" id="IPR041006">
    <property type="entry name" value="Morc_S5"/>
</dbReference>
<evidence type="ECO:0000313" key="17">
    <source>
        <dbReference type="EMBL" id="CAK9161778.1"/>
    </source>
</evidence>
<evidence type="ECO:0000256" key="7">
    <source>
        <dbReference type="ARBA" id="ARBA00022801"/>
    </source>
</evidence>
<evidence type="ECO:0000256" key="6">
    <source>
        <dbReference type="ARBA" id="ARBA00022763"/>
    </source>
</evidence>
<keyword evidence="10 14" id="KW-0175">Coiled coil</keyword>
<keyword evidence="18" id="KW-1185">Reference proteome</keyword>
<keyword evidence="4" id="KW-0547">Nucleotide-binding</keyword>
<evidence type="ECO:0000256" key="11">
    <source>
        <dbReference type="ARBA" id="ARBA00023158"/>
    </source>
</evidence>
<evidence type="ECO:0000256" key="15">
    <source>
        <dbReference type="SAM" id="MobiDB-lite"/>
    </source>
</evidence>
<dbReference type="Gene3D" id="3.30.565.10">
    <property type="entry name" value="Histidine kinase-like ATPase, C-terminal domain"/>
    <property type="match status" value="1"/>
</dbReference>
<keyword evidence="6" id="KW-0227">DNA damage</keyword>
<evidence type="ECO:0000256" key="2">
    <source>
        <dbReference type="ARBA" id="ARBA00007845"/>
    </source>
</evidence>
<evidence type="ECO:0000256" key="3">
    <source>
        <dbReference type="ARBA" id="ARBA00022722"/>
    </source>
</evidence>
<evidence type="ECO:0000259" key="16">
    <source>
        <dbReference type="Pfam" id="PF17942"/>
    </source>
</evidence>
<dbReference type="GO" id="GO:0031349">
    <property type="term" value="P:positive regulation of defense response"/>
    <property type="evidence" value="ECO:0007669"/>
    <property type="project" value="UniProtKB-ARBA"/>
</dbReference>
<dbReference type="Pfam" id="PF13589">
    <property type="entry name" value="HATPase_c_3"/>
    <property type="match status" value="1"/>
</dbReference>
<keyword evidence="9" id="KW-0156">Chromatin regulator</keyword>
<evidence type="ECO:0000256" key="12">
    <source>
        <dbReference type="ARBA" id="ARBA00023204"/>
    </source>
</evidence>
<dbReference type="GO" id="GO:0016787">
    <property type="term" value="F:hydrolase activity"/>
    <property type="evidence" value="ECO:0007669"/>
    <property type="project" value="UniProtKB-KW"/>
</dbReference>
<dbReference type="GO" id="GO:0031047">
    <property type="term" value="P:regulatory ncRNA-mediated gene silencing"/>
    <property type="evidence" value="ECO:0007669"/>
    <property type="project" value="UniProtKB-KW"/>
</dbReference>
<comment type="caution">
    <text evidence="17">The sequence shown here is derived from an EMBL/GenBank/DDBJ whole genome shotgun (WGS) entry which is preliminary data.</text>
</comment>
<dbReference type="GO" id="GO:0006325">
    <property type="term" value="P:chromatin organization"/>
    <property type="evidence" value="ECO:0007669"/>
    <property type="project" value="UniProtKB-KW"/>
</dbReference>
<comment type="subcellular location">
    <subcellularLocation>
        <location evidence="1">Nucleus</location>
    </subcellularLocation>
</comment>
<evidence type="ECO:0000256" key="13">
    <source>
        <dbReference type="ARBA" id="ARBA00023242"/>
    </source>
</evidence>
<proteinExistence type="inferred from homology"/>
<accession>A0ABC8SX58</accession>
<feature type="region of interest" description="Disordered" evidence="15">
    <location>
        <begin position="507"/>
        <end position="604"/>
    </location>
</feature>
<name>A0ABC8SX58_9AQUA</name>
<evidence type="ECO:0000313" key="18">
    <source>
        <dbReference type="Proteomes" id="UP001642360"/>
    </source>
</evidence>
<evidence type="ECO:0000256" key="1">
    <source>
        <dbReference type="ARBA" id="ARBA00004123"/>
    </source>
</evidence>
<dbReference type="InterPro" id="IPR045261">
    <property type="entry name" value="MORC_ATPase"/>
</dbReference>
<keyword evidence="13" id="KW-0539">Nucleus</keyword>
<keyword evidence="5" id="KW-0255">Endonuclease</keyword>
<dbReference type="GO" id="GO:0006281">
    <property type="term" value="P:DNA repair"/>
    <property type="evidence" value="ECO:0007669"/>
    <property type="project" value="UniProtKB-KW"/>
</dbReference>
<organism evidence="17 18">
    <name type="scientific">Ilex paraguariensis</name>
    <name type="common">yerba mate</name>
    <dbReference type="NCBI Taxonomy" id="185542"/>
    <lineage>
        <taxon>Eukaryota</taxon>
        <taxon>Viridiplantae</taxon>
        <taxon>Streptophyta</taxon>
        <taxon>Embryophyta</taxon>
        <taxon>Tracheophyta</taxon>
        <taxon>Spermatophyta</taxon>
        <taxon>Magnoliopsida</taxon>
        <taxon>eudicotyledons</taxon>
        <taxon>Gunneridae</taxon>
        <taxon>Pentapetalae</taxon>
        <taxon>asterids</taxon>
        <taxon>campanulids</taxon>
        <taxon>Aquifoliales</taxon>
        <taxon>Aquifoliaceae</taxon>
        <taxon>Ilex</taxon>
    </lineage>
</organism>
<dbReference type="AlphaFoldDB" id="A0ABC8SX58"/>
<evidence type="ECO:0000256" key="4">
    <source>
        <dbReference type="ARBA" id="ARBA00022741"/>
    </source>
</evidence>
<evidence type="ECO:0000256" key="14">
    <source>
        <dbReference type="SAM" id="Coils"/>
    </source>
</evidence>
<evidence type="ECO:0000256" key="8">
    <source>
        <dbReference type="ARBA" id="ARBA00022840"/>
    </source>
</evidence>